<organism evidence="1 2">
    <name type="scientific">Strongyloides papillosus</name>
    <name type="common">Intestinal threadworm</name>
    <dbReference type="NCBI Taxonomy" id="174720"/>
    <lineage>
        <taxon>Eukaryota</taxon>
        <taxon>Metazoa</taxon>
        <taxon>Ecdysozoa</taxon>
        <taxon>Nematoda</taxon>
        <taxon>Chromadorea</taxon>
        <taxon>Rhabditida</taxon>
        <taxon>Tylenchina</taxon>
        <taxon>Panagrolaimomorpha</taxon>
        <taxon>Strongyloidoidea</taxon>
        <taxon>Strongyloididae</taxon>
        <taxon>Strongyloides</taxon>
    </lineage>
</organism>
<sequence>MTFNDFKKINLYHCNNCSWVDKDGKRNKNYKGTTCRNGSYPDYKNCSRCICPTGYTGHDCSIIDSSNDGCGPTKFEAKTYNQNLFFSNKKTCYIFIMTDDQKKINITVHFSNTPTRSICTEDISNQIKYGKDKGNTGLLLCGLHNKKISLKSESNSVLIIYRGSSSKFIF</sequence>
<accession>A0A0N5B8U2</accession>
<evidence type="ECO:0000313" key="1">
    <source>
        <dbReference type="Proteomes" id="UP000046392"/>
    </source>
</evidence>
<dbReference type="AlphaFoldDB" id="A0A0N5B8U2"/>
<dbReference type="Proteomes" id="UP000046392">
    <property type="component" value="Unplaced"/>
</dbReference>
<keyword evidence="1" id="KW-1185">Reference proteome</keyword>
<protein>
    <submittedName>
        <fullName evidence="2">EGF-like domain-containing protein</fullName>
    </submittedName>
</protein>
<proteinExistence type="predicted"/>
<name>A0A0N5B8U2_STREA</name>
<reference evidence="2" key="1">
    <citation type="submission" date="2017-02" db="UniProtKB">
        <authorList>
            <consortium name="WormBaseParasite"/>
        </authorList>
    </citation>
    <scope>IDENTIFICATION</scope>
</reference>
<evidence type="ECO:0000313" key="2">
    <source>
        <dbReference type="WBParaSite" id="SPAL_0000246500.1"/>
    </source>
</evidence>
<dbReference type="WBParaSite" id="SPAL_0000246500.1">
    <property type="protein sequence ID" value="SPAL_0000246500.1"/>
    <property type="gene ID" value="SPAL_0000246500"/>
</dbReference>